<feature type="compositionally biased region" description="Low complexity" evidence="3">
    <location>
        <begin position="348"/>
        <end position="367"/>
    </location>
</feature>
<evidence type="ECO:0000259" key="5">
    <source>
        <dbReference type="PROSITE" id="PS50011"/>
    </source>
</evidence>
<evidence type="ECO:0000313" key="6">
    <source>
        <dbReference type="EMBL" id="GIL55287.1"/>
    </source>
</evidence>
<dbReference type="EMBL" id="BNCO01000020">
    <property type="protein sequence ID" value="GIL55287.1"/>
    <property type="molecule type" value="Genomic_DNA"/>
</dbReference>
<name>A0A8J4F0V8_9CHLO</name>
<evidence type="ECO:0000256" key="2">
    <source>
        <dbReference type="ARBA" id="ARBA00022840"/>
    </source>
</evidence>
<dbReference type="PROSITE" id="PS50011">
    <property type="entry name" value="PROTEIN_KINASE_DOM"/>
    <property type="match status" value="1"/>
</dbReference>
<dbReference type="GO" id="GO:0005524">
    <property type="term" value="F:ATP binding"/>
    <property type="evidence" value="ECO:0007669"/>
    <property type="project" value="UniProtKB-KW"/>
</dbReference>
<dbReference type="InterPro" id="IPR000719">
    <property type="entry name" value="Prot_kinase_dom"/>
</dbReference>
<sequence length="787" mass="83873">MRIYFPLLLASVLAVSAPASQSPLLLSISSLPTPPTFLRTGLHHQPPLRFSPSPSPPPSFLTMVKGNTTFASILTTCVAHQPVPPNFIFIPTFDMNNPGACGALDEDGQGCSLASLLDVQLYVLNVRRLPVLHVPTAATVLGVLDKVVMVTMALATAAVWQRKAHQASGRGLEGISSALLLLPLRSPSPSRQHWRHRQQQRQQRHSLACRRSLWPSPPQSPSAPSLPPPSLPPPSLPPPSLPPPSLPPPSISAPSLPPPSLSPPSLSPPSLSPPSLSPPSLPPPSLPPPSISVPSLPPPSLSPPSLSPPSLSPPSLSPPSLPPPSLPPPSLSPPSLPPPPPVTPSPPDLSLHSLSLPGPALPTRLSQPSPPSPLPRSLLSSPPPPQPCTPPTQLWTTRGLLPRPLPLSPLMSSTLRPPSPPPADNIRRPAELLEKGDGEHEDREWSKLGPIVDQHPRSRVSPAGGIEDLACDSRSQEEKRDVAVWDEEMGGGCSCTARTLQPVTPERCPVARFSDILIGKEIAEGGCGKIFRGCWLGRDVAVKVPLSEPAMGGDEAKLKRQIGLEVAAMMAAPPHPNVLQLLAASLEGPGLALVLDYLAPGCLFGMLYGPQRPAHGLPCSVLLRILLGVARGMAWLHHHNVVHRDLKPENILLDTCANPKIADFGLAAVLQDRQQLLTSRMGSTGWVAPEILKGLPYDKKVDVYSFGIIIWECLAGKRPYEGLTNDQVMFAVAAGFRPPVPPDTDPELEQLMCACWAQDPEQRPAFQDIARKLQMLLQQTIAAGAEL</sequence>
<dbReference type="SMART" id="SM00220">
    <property type="entry name" value="S_TKc"/>
    <property type="match status" value="1"/>
</dbReference>
<dbReference type="InterPro" id="IPR011009">
    <property type="entry name" value="Kinase-like_dom_sf"/>
</dbReference>
<feature type="signal peptide" evidence="4">
    <location>
        <begin position="1"/>
        <end position="21"/>
    </location>
</feature>
<feature type="compositionally biased region" description="Basic residues" evidence="3">
    <location>
        <begin position="192"/>
        <end position="208"/>
    </location>
</feature>
<gene>
    <name evidence="6" type="ORF">Vafri_10854</name>
</gene>
<dbReference type="Gene3D" id="1.10.510.10">
    <property type="entry name" value="Transferase(Phosphotransferase) domain 1"/>
    <property type="match status" value="1"/>
</dbReference>
<evidence type="ECO:0000256" key="1">
    <source>
        <dbReference type="ARBA" id="ARBA00022741"/>
    </source>
</evidence>
<protein>
    <recommendedName>
        <fullName evidence="5">Protein kinase domain-containing protein</fullName>
    </recommendedName>
</protein>
<keyword evidence="2" id="KW-0067">ATP-binding</keyword>
<proteinExistence type="predicted"/>
<evidence type="ECO:0000313" key="7">
    <source>
        <dbReference type="Proteomes" id="UP000747399"/>
    </source>
</evidence>
<feature type="domain" description="Protein kinase" evidence="5">
    <location>
        <begin position="516"/>
        <end position="777"/>
    </location>
</feature>
<keyword evidence="4" id="KW-0732">Signal</keyword>
<keyword evidence="7" id="KW-1185">Reference proteome</keyword>
<feature type="compositionally biased region" description="Pro residues" evidence="3">
    <location>
        <begin position="381"/>
        <end position="390"/>
    </location>
</feature>
<feature type="compositionally biased region" description="Pro residues" evidence="3">
    <location>
        <begin position="215"/>
        <end position="347"/>
    </location>
</feature>
<evidence type="ECO:0000256" key="3">
    <source>
        <dbReference type="SAM" id="MobiDB-lite"/>
    </source>
</evidence>
<feature type="chain" id="PRO_5035320617" description="Protein kinase domain-containing protein" evidence="4">
    <location>
        <begin position="22"/>
        <end position="787"/>
    </location>
</feature>
<comment type="caution">
    <text evidence="6">The sequence shown here is derived from an EMBL/GenBank/DDBJ whole genome shotgun (WGS) entry which is preliminary data.</text>
</comment>
<dbReference type="Gene3D" id="3.30.200.20">
    <property type="entry name" value="Phosphorylase Kinase, domain 1"/>
    <property type="match status" value="1"/>
</dbReference>
<dbReference type="AlphaFoldDB" id="A0A8J4F0V8"/>
<dbReference type="InterPro" id="IPR008271">
    <property type="entry name" value="Ser/Thr_kinase_AS"/>
</dbReference>
<dbReference type="PRINTS" id="PR00109">
    <property type="entry name" value="TYRKINASE"/>
</dbReference>
<dbReference type="Pfam" id="PF07714">
    <property type="entry name" value="PK_Tyr_Ser-Thr"/>
    <property type="match status" value="1"/>
</dbReference>
<dbReference type="PANTHER" id="PTHR44329">
    <property type="entry name" value="SERINE/THREONINE-PROTEIN KINASE TNNI3K-RELATED"/>
    <property type="match status" value="1"/>
</dbReference>
<reference evidence="6" key="1">
    <citation type="journal article" date="2021" name="Proc. Natl. Acad. Sci. U.S.A.">
        <title>Three genomes in the algal genus Volvox reveal the fate of a haploid sex-determining region after a transition to homothallism.</title>
        <authorList>
            <person name="Yamamoto K."/>
            <person name="Hamaji T."/>
            <person name="Kawai-Toyooka H."/>
            <person name="Matsuzaki R."/>
            <person name="Takahashi F."/>
            <person name="Nishimura Y."/>
            <person name="Kawachi M."/>
            <person name="Noguchi H."/>
            <person name="Minakuchi Y."/>
            <person name="Umen J.G."/>
            <person name="Toyoda A."/>
            <person name="Nozaki H."/>
        </authorList>
    </citation>
    <scope>NUCLEOTIDE SEQUENCE</scope>
    <source>
        <strain evidence="6">NIES-3780</strain>
    </source>
</reference>
<keyword evidence="1" id="KW-0547">Nucleotide-binding</keyword>
<dbReference type="CDD" id="cd13999">
    <property type="entry name" value="STKc_MAP3K-like"/>
    <property type="match status" value="1"/>
</dbReference>
<accession>A0A8J4F0V8</accession>
<feature type="compositionally biased region" description="Basic and acidic residues" evidence="3">
    <location>
        <begin position="425"/>
        <end position="446"/>
    </location>
</feature>
<dbReference type="InterPro" id="IPR051681">
    <property type="entry name" value="Ser/Thr_Kinases-Pseudokinases"/>
</dbReference>
<evidence type="ECO:0000256" key="4">
    <source>
        <dbReference type="SAM" id="SignalP"/>
    </source>
</evidence>
<dbReference type="PANTHER" id="PTHR44329:SF298">
    <property type="entry name" value="MIXED LINEAGE KINASE DOMAIN-LIKE PROTEIN"/>
    <property type="match status" value="1"/>
</dbReference>
<dbReference type="PRINTS" id="PR01217">
    <property type="entry name" value="PRICHEXTENSN"/>
</dbReference>
<dbReference type="SUPFAM" id="SSF56112">
    <property type="entry name" value="Protein kinase-like (PK-like)"/>
    <property type="match status" value="1"/>
</dbReference>
<dbReference type="GO" id="GO:0004674">
    <property type="term" value="F:protein serine/threonine kinase activity"/>
    <property type="evidence" value="ECO:0007669"/>
    <property type="project" value="TreeGrafter"/>
</dbReference>
<dbReference type="Proteomes" id="UP000747399">
    <property type="component" value="Unassembled WGS sequence"/>
</dbReference>
<dbReference type="InterPro" id="IPR001245">
    <property type="entry name" value="Ser-Thr/Tyr_kinase_cat_dom"/>
</dbReference>
<dbReference type="PROSITE" id="PS00108">
    <property type="entry name" value="PROTEIN_KINASE_ST"/>
    <property type="match status" value="1"/>
</dbReference>
<organism evidence="6 7">
    <name type="scientific">Volvox africanus</name>
    <dbReference type="NCBI Taxonomy" id="51714"/>
    <lineage>
        <taxon>Eukaryota</taxon>
        <taxon>Viridiplantae</taxon>
        <taxon>Chlorophyta</taxon>
        <taxon>core chlorophytes</taxon>
        <taxon>Chlorophyceae</taxon>
        <taxon>CS clade</taxon>
        <taxon>Chlamydomonadales</taxon>
        <taxon>Volvocaceae</taxon>
        <taxon>Volvox</taxon>
    </lineage>
</organism>
<feature type="region of interest" description="Disordered" evidence="3">
    <location>
        <begin position="188"/>
        <end position="473"/>
    </location>
</feature>